<dbReference type="InterPro" id="IPR014710">
    <property type="entry name" value="RmlC-like_jellyroll"/>
</dbReference>
<dbReference type="InterPro" id="IPR000595">
    <property type="entry name" value="cNMP-bd_dom"/>
</dbReference>
<feature type="transmembrane region" description="Helical" evidence="11">
    <location>
        <begin position="1855"/>
        <end position="1874"/>
    </location>
</feature>
<dbReference type="SMART" id="SM00100">
    <property type="entry name" value="cNMP"/>
    <property type="match status" value="2"/>
</dbReference>
<feature type="transmembrane region" description="Helical" evidence="11">
    <location>
        <begin position="936"/>
        <end position="957"/>
    </location>
</feature>
<dbReference type="SUPFAM" id="SSF51206">
    <property type="entry name" value="cAMP-binding domain-like"/>
    <property type="match status" value="4"/>
</dbReference>
<feature type="transmembrane region" description="Helical" evidence="11">
    <location>
        <begin position="245"/>
        <end position="265"/>
    </location>
</feature>
<evidence type="ECO:0000259" key="12">
    <source>
        <dbReference type="PROSITE" id="PS50042"/>
    </source>
</evidence>
<dbReference type="GO" id="GO:0005221">
    <property type="term" value="F:intracellularly cyclic nucleotide-activated monoatomic cation channel activity"/>
    <property type="evidence" value="ECO:0007669"/>
    <property type="project" value="InterPro"/>
</dbReference>
<dbReference type="OrthoDB" id="421226at2759"/>
<feature type="transmembrane region" description="Helical" evidence="11">
    <location>
        <begin position="888"/>
        <end position="907"/>
    </location>
</feature>
<feature type="compositionally biased region" description="Basic and acidic residues" evidence="10">
    <location>
        <begin position="39"/>
        <end position="57"/>
    </location>
</feature>
<dbReference type="EMBL" id="BRYA01000662">
    <property type="protein sequence ID" value="GMI28376.1"/>
    <property type="molecule type" value="Genomic_DNA"/>
</dbReference>
<dbReference type="GO" id="GO:0005267">
    <property type="term" value="F:potassium channel activity"/>
    <property type="evidence" value="ECO:0007669"/>
    <property type="project" value="InterPro"/>
</dbReference>
<dbReference type="Gene3D" id="1.10.287.70">
    <property type="match status" value="4"/>
</dbReference>
<evidence type="ECO:0000256" key="5">
    <source>
        <dbReference type="ARBA" id="ARBA00023065"/>
    </source>
</evidence>
<evidence type="ECO:0000256" key="8">
    <source>
        <dbReference type="ARBA" id="ARBA00023303"/>
    </source>
</evidence>
<feature type="transmembrane region" description="Helical" evidence="11">
    <location>
        <begin position="409"/>
        <end position="434"/>
    </location>
</feature>
<feature type="transmembrane region" description="Helical" evidence="11">
    <location>
        <begin position="166"/>
        <end position="187"/>
    </location>
</feature>
<keyword evidence="3 9" id="KW-0812">Transmembrane</keyword>
<dbReference type="PANTHER" id="PTHR45638:SF11">
    <property type="entry name" value="CYCLIC NUCLEOTIDE-GATED CATION CHANNEL SUBUNIT A"/>
    <property type="match status" value="1"/>
</dbReference>
<dbReference type="Gene3D" id="2.60.120.10">
    <property type="entry name" value="Jelly Rolls"/>
    <property type="match status" value="4"/>
</dbReference>
<feature type="transmembrane region" description="Helical" evidence="11">
    <location>
        <begin position="1970"/>
        <end position="1994"/>
    </location>
</feature>
<keyword evidence="4 11" id="KW-1133">Transmembrane helix</keyword>
<feature type="domain" description="Cyclic nucleotide-binding" evidence="12">
    <location>
        <begin position="2149"/>
        <end position="2235"/>
    </location>
</feature>
<evidence type="ECO:0000256" key="1">
    <source>
        <dbReference type="ARBA" id="ARBA00004141"/>
    </source>
</evidence>
<feature type="transmembrane region" description="Helical" evidence="11">
    <location>
        <begin position="1299"/>
        <end position="1320"/>
    </location>
</feature>
<dbReference type="Pfam" id="PF00027">
    <property type="entry name" value="cNMP_binding"/>
    <property type="match status" value="2"/>
</dbReference>
<dbReference type="Proteomes" id="UP001165065">
    <property type="component" value="Unassembled WGS sequence"/>
</dbReference>
<dbReference type="InterPro" id="IPR003280">
    <property type="entry name" value="2pore_dom_K_chnl"/>
</dbReference>
<dbReference type="InterPro" id="IPR050866">
    <property type="entry name" value="CNG_cation_channel"/>
</dbReference>
<comment type="subcellular location">
    <subcellularLocation>
        <location evidence="1">Membrane</location>
        <topology evidence="1">Multi-pass membrane protein</topology>
    </subcellularLocation>
</comment>
<keyword evidence="14" id="KW-1185">Reference proteome</keyword>
<feature type="compositionally biased region" description="Basic and acidic residues" evidence="10">
    <location>
        <begin position="12"/>
        <end position="21"/>
    </location>
</feature>
<feature type="transmembrane region" description="Helical" evidence="11">
    <location>
        <begin position="1824"/>
        <end position="1843"/>
    </location>
</feature>
<keyword evidence="2 9" id="KW-0813">Transport</keyword>
<dbReference type="InterPro" id="IPR018490">
    <property type="entry name" value="cNMP-bd_dom_sf"/>
</dbReference>
<protein>
    <recommendedName>
        <fullName evidence="12">Cyclic nucleotide-binding domain-containing protein</fullName>
    </recommendedName>
</protein>
<evidence type="ECO:0000256" key="10">
    <source>
        <dbReference type="SAM" id="MobiDB-lite"/>
    </source>
</evidence>
<evidence type="ECO:0000313" key="14">
    <source>
        <dbReference type="Proteomes" id="UP001165065"/>
    </source>
</evidence>
<feature type="transmembrane region" description="Helical" evidence="11">
    <location>
        <begin position="2014"/>
        <end position="2033"/>
    </location>
</feature>
<dbReference type="GO" id="GO:0016020">
    <property type="term" value="C:membrane"/>
    <property type="evidence" value="ECO:0007669"/>
    <property type="project" value="UniProtKB-SubCell"/>
</dbReference>
<reference evidence="14" key="1">
    <citation type="journal article" date="2023" name="Commun. Biol.">
        <title>Genome analysis of Parmales, the sister group of diatoms, reveals the evolutionary specialization of diatoms from phago-mixotrophs to photoautotrophs.</title>
        <authorList>
            <person name="Ban H."/>
            <person name="Sato S."/>
            <person name="Yoshikawa S."/>
            <person name="Yamada K."/>
            <person name="Nakamura Y."/>
            <person name="Ichinomiya M."/>
            <person name="Sato N."/>
            <person name="Blanc-Mathieu R."/>
            <person name="Endo H."/>
            <person name="Kuwata A."/>
            <person name="Ogata H."/>
        </authorList>
    </citation>
    <scope>NUCLEOTIDE SEQUENCE [LARGE SCALE GENOMIC DNA]</scope>
</reference>
<feature type="transmembrane region" description="Helical" evidence="11">
    <location>
        <begin position="2045"/>
        <end position="2066"/>
    </location>
</feature>
<feature type="transmembrane region" description="Helical" evidence="11">
    <location>
        <begin position="1453"/>
        <end position="1474"/>
    </location>
</feature>
<comment type="similarity">
    <text evidence="9">Belongs to the two pore domain potassium channel (TC 1.A.1.8) family.</text>
</comment>
<evidence type="ECO:0000256" key="3">
    <source>
        <dbReference type="ARBA" id="ARBA00022692"/>
    </source>
</evidence>
<feature type="transmembrane region" description="Helical" evidence="11">
    <location>
        <begin position="271"/>
        <end position="291"/>
    </location>
</feature>
<feature type="transmembrane region" description="Helical" evidence="11">
    <location>
        <begin position="312"/>
        <end position="331"/>
    </location>
</feature>
<keyword evidence="8 9" id="KW-0407">Ion channel</keyword>
<keyword evidence="5 9" id="KW-0406">Ion transport</keyword>
<feature type="domain" description="Cyclic nucleotide-binding" evidence="12">
    <location>
        <begin position="524"/>
        <end position="614"/>
    </location>
</feature>
<proteinExistence type="inferred from homology"/>
<feature type="transmembrane region" description="Helical" evidence="11">
    <location>
        <begin position="199"/>
        <end position="224"/>
    </location>
</feature>
<dbReference type="CDD" id="cd00038">
    <property type="entry name" value="CAP_ED"/>
    <property type="match status" value="3"/>
</dbReference>
<evidence type="ECO:0000256" key="2">
    <source>
        <dbReference type="ARBA" id="ARBA00022448"/>
    </source>
</evidence>
<comment type="caution">
    <text evidence="13">The sequence shown here is derived from an EMBL/GenBank/DDBJ whole genome shotgun (WGS) entry which is preliminary data.</text>
</comment>
<dbReference type="InterPro" id="IPR013099">
    <property type="entry name" value="K_chnl_dom"/>
</dbReference>
<feature type="transmembrane region" description="Helical" evidence="11">
    <location>
        <begin position="1007"/>
        <end position="1031"/>
    </location>
</feature>
<dbReference type="InterPro" id="IPR005821">
    <property type="entry name" value="Ion_trans_dom"/>
</dbReference>
<feature type="region of interest" description="Disordered" evidence="10">
    <location>
        <begin position="2315"/>
        <end position="2351"/>
    </location>
</feature>
<dbReference type="PANTHER" id="PTHR45638">
    <property type="entry name" value="CYCLIC NUCLEOTIDE-GATED CATION CHANNEL SUBUNIT A"/>
    <property type="match status" value="1"/>
</dbReference>
<evidence type="ECO:0000256" key="9">
    <source>
        <dbReference type="RuleBase" id="RU003857"/>
    </source>
</evidence>
<dbReference type="PROSITE" id="PS50042">
    <property type="entry name" value="CNMP_BINDING_3"/>
    <property type="match status" value="3"/>
</dbReference>
<evidence type="ECO:0000313" key="13">
    <source>
        <dbReference type="EMBL" id="GMI28376.1"/>
    </source>
</evidence>
<sequence length="2351" mass="265957">MPVDPVQASKAARAEAIREIDPGATATGIGGGASLGGASKKDNDFPRREGPAMRERSTTLMRGSRAVRNTVQKKMIAQALTPKSRSTGPSKGRAVSAFTKIRVQGETNTVNTSKRENKRSTFEKRKSLTVKNVDPSAIAKLVETGKVERKVAKIGEWRMPSSRFRFYWEVFNFVLYTTNAFLIPSRIVFGSRGSVESEAITATALFIQCVFFFDLVLRCFAFAWEEKGIIISRPKEIFMRYLNTWFLWDILGFFPFYFVALGAGLERPQAIILLSFQMLKLVRYLSFWRYIEVYCARNQYELSAAFIEISKVIILIVILLVVFGCVLITIGCPNHENAYCNFGCTESQISSGATNCSDTESWMEAGVLPSDIESNFIHQINSAVYVVAQALYTIGYGDVTVSKNTAEKIFTTIMMLVGSFSFAVTIAVMSSVIANQDILYMEFRQNMESLSDYMHHHAMPDSLQQKLKNHFSYLYAMQYGKLEIDILAHLPKSLRSEVMKLNVPLLEGVPFCKGLRSLPFLVEEVAKLLKPRTYSPNEAVVLRNAPIRDVFIIRNGKVNVLLPSDDKSTLESLLVGDHFGGFEFFFGTPSEYGYITASFTELLSLQRKDFEELMLSPMFDAEARSIDFTVSLINSELMPKAVGKVQKTDGQKVASDEDVVPKHFIEELTKWAANQSAVDAAFNVERGTPPKAAFFGGSPGSKARTRRTSRPSFHRDSSVRSASSVDEDGEGEKFLGVVLTFLDWLEQRKKMKGKVEQMQKNIGKKNKLLEMMDETDGEEKAKGVILANSLFRVIWDVTLLISTTWSSLAIPYRLYVQSRAEGSPWGDELGFGIFVDYVFDAFCFVNIILNARFFANTEINENGKLTNIVDKELIFGEYWHSGRMTMDVFIAIPFDFLGFAFGAWNFCRVPKMLASFRFPYLVGRLKEHLDRHKVHVSLDAILAINLTIASIVFTHWSSCMWAMMGENLGESYQEDKAGFIASVYYSLTTMTTVGFGDITPVTVSGRWFSIAMMILGSCFTAGVIANITAMAHKIEIAEDNVQHVTTCVEKYMLEKELPFDIVERCNRYFQMLNHMQDSAKVERKLIPPAFLPAIANHNHSEAIMSTPLFSSVKSSSGLMQSIALLLKEQIVVQGDWIIHDNPSHHQWYYLKEGVVHLKNEKGELLESLRTTGTNGPNNTRCFGEYSLFNLKRHFHAYSNDNCVLTSLHPVAFRSLENVYPEEFKTMGKFVDDLVKEESSRLPLQMKELKSARRNSLMVEIISASKSFAGSDLDKPNSFRRFFLYFRGDAVCSPDSNFQLYWNLFVFFVLSYNLFMVPFRLAFENSDSFNFVLIVDYFGDFVWLLDSRLRMTSFAYTEGDKVIKDKKKIRERYFEGGWYKGRSLYDILSLLPVELCVLGVSFGGSLSILQTFSAFRALKMLRFVWLSEHIRCIDVLFLKLTNNSYKNELKVSKLLFTILLSAHWLGCFFFLIAFLENEAGASNWADCSSSIKANHLWGCPSIGVNPTHDNITKGEEIVPMPTFDMYVRSVYWATTALTTAGYGDVSATTQAEQGFSIFVLVIGTLLFATVIANLEEIVAQVDVTSTLFQMKVDEVKVFMTMRNVSFEVVEEVGKYYDTLWLKQRGAGESDVLSYLPDRIRHEVLKHHCDKMLTSAPVFEKFEHGVIDLILDSLVSDFFLKGDKVYEKGECATELFLVTRGDVDLLDGKDKFMTVRSPSLLGEGEFFNHEPRYCAAVASDFTCAFILEHTKLMKLLSNDPMHDEIFRTQIKAAADRIDTTGKMEKMKQNLKKGGKMAQMMMLGDEMEEKKDLVFLPDSVFKRRWDMLLMLITTCNFVFIPLRVAFYGEGMKDQGTEWIWFGLGLVFDSVFWVDMFFSTRLFAVIKEGLLVSERHDFKEIYLKGQFKWDLLASLPCDAVVFLSGERVIRTVALVRCFRFVHLVRLPRLLQSMIDFAEESGLRYKAGIWNCIRMVFFVLLTTHWFACIIYYLAILRGLDDELSWTSGTDLEEEDLSIGIRYTTSLYWSVYTITLVGYGDITLKSKSEMAFAVISMLTGSVLCDAGITAIMSSLVNAMDASAGQANAWSQVIAKYVKHRQLSDHLTDMIFGFFIHQQLSDDHLDEVVLLEKQPRSVRRRLLEDVCFAGMVNFAAFKPYKPGFVKSICHTMQPYLALPAEIIIAKDGTADKVFLIVKGRVQVLEEVKDEGAEEPLYKVIHNCEDGSIVGDFKPSMYTFRAAEYTECYMLHIDSYIECFSFITQSSRGRKASKKNLADDFANVVKEATEVQHGTGFTIAKKERRQTAMNVAMGKLNGLKRKVEESSGRVRLSGRSTTDSGMDSGGKSAKNVSVMPILE</sequence>
<feature type="domain" description="Cyclic nucleotide-binding" evidence="12">
    <location>
        <begin position="1656"/>
        <end position="1754"/>
    </location>
</feature>
<organism evidence="13 14">
    <name type="scientific">Triparma columacea</name>
    <dbReference type="NCBI Taxonomy" id="722753"/>
    <lineage>
        <taxon>Eukaryota</taxon>
        <taxon>Sar</taxon>
        <taxon>Stramenopiles</taxon>
        <taxon>Ochrophyta</taxon>
        <taxon>Bolidophyceae</taxon>
        <taxon>Parmales</taxon>
        <taxon>Triparmaceae</taxon>
        <taxon>Triparma</taxon>
    </lineage>
</organism>
<dbReference type="Gene3D" id="1.10.287.630">
    <property type="entry name" value="Helix hairpin bin"/>
    <property type="match status" value="2"/>
</dbReference>
<dbReference type="Pfam" id="PF07885">
    <property type="entry name" value="Ion_trans_2"/>
    <property type="match status" value="1"/>
</dbReference>
<dbReference type="GO" id="GO:0044877">
    <property type="term" value="F:protein-containing complex binding"/>
    <property type="evidence" value="ECO:0007669"/>
    <property type="project" value="TreeGrafter"/>
</dbReference>
<dbReference type="Pfam" id="PF00520">
    <property type="entry name" value="Ion_trans"/>
    <property type="match status" value="3"/>
</dbReference>
<name>A0A9W7G1V2_9STRA</name>
<feature type="transmembrane region" description="Helical" evidence="11">
    <location>
        <begin position="1554"/>
        <end position="1573"/>
    </location>
</feature>
<feature type="transmembrane region" description="Helical" evidence="11">
    <location>
        <begin position="1386"/>
        <end position="1411"/>
    </location>
</feature>
<evidence type="ECO:0000256" key="6">
    <source>
        <dbReference type="ARBA" id="ARBA00023136"/>
    </source>
</evidence>
<keyword evidence="6 11" id="KW-0472">Membrane</keyword>
<evidence type="ECO:0000256" key="4">
    <source>
        <dbReference type="ARBA" id="ARBA00022989"/>
    </source>
</evidence>
<feature type="transmembrane region" description="Helical" evidence="11">
    <location>
        <begin position="829"/>
        <end position="849"/>
    </location>
</feature>
<keyword evidence="7" id="KW-1071">Ligand-gated ion channel</keyword>
<dbReference type="PRINTS" id="PR01333">
    <property type="entry name" value="2POREKCHANEL"/>
</dbReference>
<dbReference type="SUPFAM" id="SSF81324">
    <property type="entry name" value="Voltage-gated potassium channels"/>
    <property type="match status" value="4"/>
</dbReference>
<feature type="region of interest" description="Disordered" evidence="10">
    <location>
        <begin position="1"/>
        <end position="67"/>
    </location>
</feature>
<gene>
    <name evidence="13" type="ORF">TrCOL_g7046</name>
</gene>
<accession>A0A9W7G1V2</accession>
<feature type="region of interest" description="Disordered" evidence="10">
    <location>
        <begin position="691"/>
        <end position="726"/>
    </location>
</feature>
<evidence type="ECO:0000256" key="7">
    <source>
        <dbReference type="ARBA" id="ARBA00023286"/>
    </source>
</evidence>
<evidence type="ECO:0000256" key="11">
    <source>
        <dbReference type="SAM" id="Phobius"/>
    </source>
</evidence>